<evidence type="ECO:0000313" key="2">
    <source>
        <dbReference type="Proteomes" id="UP000027746"/>
    </source>
</evidence>
<keyword evidence="2" id="KW-1185">Reference proteome</keyword>
<sequence>MIARFSAWGVDLSDIPRVLQRTQFERVAMVPPSTVVAIAGKIDRLVWARSQLKPICKSST</sequence>
<name>A0A073IXN2_9RHOB</name>
<evidence type="ECO:0000313" key="1">
    <source>
        <dbReference type="EMBL" id="KEJ94231.1"/>
    </source>
</evidence>
<accession>A0A073IXN2</accession>
<gene>
    <name evidence="1" type="ORF">SUH3_07570</name>
</gene>
<reference evidence="1 2" key="1">
    <citation type="submission" date="2014-01" db="EMBL/GenBank/DDBJ databases">
        <title>Sulfitobacter sp. H3 (MCCC 1A00686) Genome Sequencing.</title>
        <authorList>
            <person name="Lai Q."/>
            <person name="Hong Z."/>
        </authorList>
    </citation>
    <scope>NUCLEOTIDE SEQUENCE [LARGE SCALE GENOMIC DNA]</scope>
    <source>
        <strain evidence="1 2">H3</strain>
    </source>
</reference>
<comment type="caution">
    <text evidence="1">The sequence shown here is derived from an EMBL/GenBank/DDBJ whole genome shotgun (WGS) entry which is preliminary data.</text>
</comment>
<protein>
    <submittedName>
        <fullName evidence="1">Uncharacterized protein</fullName>
    </submittedName>
</protein>
<dbReference type="EMBL" id="JAMD01000016">
    <property type="protein sequence ID" value="KEJ94231.1"/>
    <property type="molecule type" value="Genomic_DNA"/>
</dbReference>
<dbReference type="AlphaFoldDB" id="A0A073IXN2"/>
<dbReference type="Proteomes" id="UP000027746">
    <property type="component" value="Unassembled WGS sequence"/>
</dbReference>
<proteinExistence type="predicted"/>
<organism evidence="1 2">
    <name type="scientific">Pseudosulfitobacter pseudonitzschiae</name>
    <dbReference type="NCBI Taxonomy" id="1402135"/>
    <lineage>
        <taxon>Bacteria</taxon>
        <taxon>Pseudomonadati</taxon>
        <taxon>Pseudomonadota</taxon>
        <taxon>Alphaproteobacteria</taxon>
        <taxon>Rhodobacterales</taxon>
        <taxon>Roseobacteraceae</taxon>
        <taxon>Pseudosulfitobacter</taxon>
    </lineage>
</organism>